<feature type="domain" description="SXP/RAL-2 family protein Ani s 5-like cation-binding" evidence="3">
    <location>
        <begin position="49"/>
        <end position="156"/>
    </location>
</feature>
<dbReference type="InterPro" id="IPR052823">
    <property type="entry name" value="SXP/RAL-2_related"/>
</dbReference>
<name>A0A183FWJ5_HELPZ</name>
<proteinExistence type="predicted"/>
<accession>A0A183FWJ5</accession>
<evidence type="ECO:0000256" key="1">
    <source>
        <dbReference type="SAM" id="MobiDB-lite"/>
    </source>
</evidence>
<evidence type="ECO:0000313" key="4">
    <source>
        <dbReference type="EMBL" id="VDO93750.1"/>
    </source>
</evidence>
<evidence type="ECO:0000313" key="6">
    <source>
        <dbReference type="WBParaSite" id="HPBE_0001281601-mRNA-1"/>
    </source>
</evidence>
<dbReference type="OrthoDB" id="5867022at2759"/>
<dbReference type="Proteomes" id="UP000050761">
    <property type="component" value="Unassembled WGS sequence"/>
</dbReference>
<feature type="compositionally biased region" description="Gly residues" evidence="1">
    <location>
        <begin position="201"/>
        <end position="219"/>
    </location>
</feature>
<feature type="signal peptide" evidence="2">
    <location>
        <begin position="1"/>
        <end position="17"/>
    </location>
</feature>
<dbReference type="EMBL" id="UZAH01027650">
    <property type="protein sequence ID" value="VDO93750.1"/>
    <property type="molecule type" value="Genomic_DNA"/>
</dbReference>
<feature type="chain" id="PRO_5044551715" evidence="2">
    <location>
        <begin position="18"/>
        <end position="233"/>
    </location>
</feature>
<gene>
    <name evidence="4" type="ORF">HPBE_LOCUS12817</name>
</gene>
<dbReference type="PANTHER" id="PTHR21593">
    <property type="entry name" value="PRION-LIKE- Q/N-RICH -DOMAIN-BEARING PROTEIN PROTEIN"/>
    <property type="match status" value="1"/>
</dbReference>
<feature type="region of interest" description="Disordered" evidence="1">
    <location>
        <begin position="20"/>
        <end position="44"/>
    </location>
</feature>
<dbReference type="WBParaSite" id="HPBE_0001281601-mRNA-1">
    <property type="protein sequence ID" value="HPBE_0001281601-mRNA-1"/>
    <property type="gene ID" value="HPBE_0001281601"/>
</dbReference>
<evidence type="ECO:0000256" key="2">
    <source>
        <dbReference type="SAM" id="SignalP"/>
    </source>
</evidence>
<reference evidence="6" key="2">
    <citation type="submission" date="2019-09" db="UniProtKB">
        <authorList>
            <consortium name="WormBaseParasite"/>
        </authorList>
    </citation>
    <scope>IDENTIFICATION</scope>
</reference>
<keyword evidence="2" id="KW-0732">Signal</keyword>
<feature type="region of interest" description="Disordered" evidence="1">
    <location>
        <begin position="185"/>
        <end position="233"/>
    </location>
</feature>
<dbReference type="PANTHER" id="PTHR21593:SF36">
    <property type="entry name" value="DUF148 DOMAIN-CONTAINING PROTEIN-RELATED"/>
    <property type="match status" value="1"/>
</dbReference>
<evidence type="ECO:0000259" key="3">
    <source>
        <dbReference type="Pfam" id="PF02520"/>
    </source>
</evidence>
<dbReference type="Pfam" id="PF02520">
    <property type="entry name" value="ANIS5_cation-bd"/>
    <property type="match status" value="1"/>
</dbReference>
<sequence length="233" mass="25993">MKIAILVFVFCAALCDAHRDRGRDDRGGRPGGHHRGPPPPPFLEDVTEEARREYFTIVSNENKTIADQKREILEWTQKYGIQDKVEEFNEKMDSIGNEIKRNVTELIAALPSALEQFSAIRENEDQTRGQQEEALRELKSADPKVHDVLRFIFHQFKPRHPHGKPGQKGFGGFGRQGGFGGPREMGHEFGGEDMTGRPRGHGGFGGFGGRPGFGGFQGGRDGRGFGSDEDFRE</sequence>
<keyword evidence="5" id="KW-1185">Reference proteome</keyword>
<evidence type="ECO:0000313" key="5">
    <source>
        <dbReference type="Proteomes" id="UP000050761"/>
    </source>
</evidence>
<feature type="compositionally biased region" description="Basic and acidic residues" evidence="1">
    <location>
        <begin position="185"/>
        <end position="196"/>
    </location>
</feature>
<accession>A0A3P7Z1E4</accession>
<dbReference type="InterPro" id="IPR003677">
    <property type="entry name" value="ANIS5_cation-bd"/>
</dbReference>
<dbReference type="AlphaFoldDB" id="A0A183FWJ5"/>
<organism evidence="5 6">
    <name type="scientific">Heligmosomoides polygyrus</name>
    <name type="common">Parasitic roundworm</name>
    <dbReference type="NCBI Taxonomy" id="6339"/>
    <lineage>
        <taxon>Eukaryota</taxon>
        <taxon>Metazoa</taxon>
        <taxon>Ecdysozoa</taxon>
        <taxon>Nematoda</taxon>
        <taxon>Chromadorea</taxon>
        <taxon>Rhabditida</taxon>
        <taxon>Rhabditina</taxon>
        <taxon>Rhabditomorpha</taxon>
        <taxon>Strongyloidea</taxon>
        <taxon>Heligmosomidae</taxon>
        <taxon>Heligmosomoides</taxon>
    </lineage>
</organism>
<protein>
    <submittedName>
        <fullName evidence="6">DUF148 domain-containing protein</fullName>
    </submittedName>
</protein>
<reference evidence="4 5" key="1">
    <citation type="submission" date="2018-11" db="EMBL/GenBank/DDBJ databases">
        <authorList>
            <consortium name="Pathogen Informatics"/>
        </authorList>
    </citation>
    <scope>NUCLEOTIDE SEQUENCE [LARGE SCALE GENOMIC DNA]</scope>
</reference>